<organism evidence="1 2">
    <name type="scientific">Racocetra fulgida</name>
    <dbReference type="NCBI Taxonomy" id="60492"/>
    <lineage>
        <taxon>Eukaryota</taxon>
        <taxon>Fungi</taxon>
        <taxon>Fungi incertae sedis</taxon>
        <taxon>Mucoromycota</taxon>
        <taxon>Glomeromycotina</taxon>
        <taxon>Glomeromycetes</taxon>
        <taxon>Diversisporales</taxon>
        <taxon>Gigasporaceae</taxon>
        <taxon>Racocetra</taxon>
    </lineage>
</organism>
<name>A0A9N9PFR8_9GLOM</name>
<dbReference type="Proteomes" id="UP000789396">
    <property type="component" value="Unassembled WGS sequence"/>
</dbReference>
<accession>A0A9N9PFR8</accession>
<sequence length="57" mass="6584">MATAKHQNKTPTTVVFDKIKKKIEETYNLDELAKDGPLDKEIQNAKLNDKQKDQLQK</sequence>
<proteinExistence type="predicted"/>
<evidence type="ECO:0000313" key="2">
    <source>
        <dbReference type="Proteomes" id="UP000789396"/>
    </source>
</evidence>
<evidence type="ECO:0000313" key="1">
    <source>
        <dbReference type="EMBL" id="CAG8821975.1"/>
    </source>
</evidence>
<comment type="caution">
    <text evidence="1">The sequence shown here is derived from an EMBL/GenBank/DDBJ whole genome shotgun (WGS) entry which is preliminary data.</text>
</comment>
<dbReference type="EMBL" id="CAJVPZ010101412">
    <property type="protein sequence ID" value="CAG8821975.1"/>
    <property type="molecule type" value="Genomic_DNA"/>
</dbReference>
<gene>
    <name evidence="1" type="ORF">RFULGI_LOCUS19729</name>
</gene>
<dbReference type="AlphaFoldDB" id="A0A9N9PFR8"/>
<feature type="non-terminal residue" evidence="1">
    <location>
        <position position="57"/>
    </location>
</feature>
<dbReference type="OrthoDB" id="2445732at2759"/>
<protein>
    <submittedName>
        <fullName evidence="1">16478_t:CDS:1</fullName>
    </submittedName>
</protein>
<keyword evidence="2" id="KW-1185">Reference proteome</keyword>
<reference evidence="1" key="1">
    <citation type="submission" date="2021-06" db="EMBL/GenBank/DDBJ databases">
        <authorList>
            <person name="Kallberg Y."/>
            <person name="Tangrot J."/>
            <person name="Rosling A."/>
        </authorList>
    </citation>
    <scope>NUCLEOTIDE SEQUENCE</scope>
    <source>
        <strain evidence="1">IN212</strain>
    </source>
</reference>